<evidence type="ECO:0000313" key="1">
    <source>
        <dbReference type="EMBL" id="SVA82859.1"/>
    </source>
</evidence>
<reference evidence="1" key="1">
    <citation type="submission" date="2018-05" db="EMBL/GenBank/DDBJ databases">
        <authorList>
            <person name="Lanie J.A."/>
            <person name="Ng W.-L."/>
            <person name="Kazmierczak K.M."/>
            <person name="Andrzejewski T.M."/>
            <person name="Davidsen T.M."/>
            <person name="Wayne K.J."/>
            <person name="Tettelin H."/>
            <person name="Glass J.I."/>
            <person name="Rusch D."/>
            <person name="Podicherti R."/>
            <person name="Tsui H.-C.T."/>
            <person name="Winkler M.E."/>
        </authorList>
    </citation>
    <scope>NUCLEOTIDE SEQUENCE</scope>
</reference>
<organism evidence="1">
    <name type="scientific">marine metagenome</name>
    <dbReference type="NCBI Taxonomy" id="408172"/>
    <lineage>
        <taxon>unclassified sequences</taxon>
        <taxon>metagenomes</taxon>
        <taxon>ecological metagenomes</taxon>
    </lineage>
</organism>
<sequence>MKNFIVLFMFLSIFYPIEMRSENSLQNLNCYYMEGETKVEDLWIIDANKMLVSFFNTKDNKFQKFTITKLDKKTVAWNQMENALTVFVLDKTTMRQSGTIISTVKDGQSKIEKRWFSNCSFISHDQLDNFIQVKQ</sequence>
<name>A0A381Z0Y0_9ZZZZ</name>
<dbReference type="EMBL" id="UINC01019552">
    <property type="protein sequence ID" value="SVA82859.1"/>
    <property type="molecule type" value="Genomic_DNA"/>
</dbReference>
<accession>A0A381Z0Y0</accession>
<protein>
    <submittedName>
        <fullName evidence="1">Uncharacterized protein</fullName>
    </submittedName>
</protein>
<gene>
    <name evidence="1" type="ORF">METZ01_LOCUS135713</name>
</gene>
<dbReference type="AlphaFoldDB" id="A0A381Z0Y0"/>
<proteinExistence type="predicted"/>